<reference evidence="2" key="1">
    <citation type="journal article" date="2019" name="Int. J. Syst. Evol. Microbiol.">
        <title>The Global Catalogue of Microorganisms (GCM) 10K type strain sequencing project: providing services to taxonomists for standard genome sequencing and annotation.</title>
        <authorList>
            <consortium name="The Broad Institute Genomics Platform"/>
            <consortium name="The Broad Institute Genome Sequencing Center for Infectious Disease"/>
            <person name="Wu L."/>
            <person name="Ma J."/>
        </authorList>
    </citation>
    <scope>NUCLEOTIDE SEQUENCE [LARGE SCALE GENOMIC DNA]</scope>
    <source>
        <strain evidence="2">CECT 7398</strain>
    </source>
</reference>
<comment type="caution">
    <text evidence="1">The sequence shown here is derived from an EMBL/GenBank/DDBJ whole genome shotgun (WGS) entry which is preliminary data.</text>
</comment>
<proteinExistence type="predicted"/>
<dbReference type="EMBL" id="JAUFQC010000027">
    <property type="protein sequence ID" value="MDN3611600.1"/>
    <property type="molecule type" value="Genomic_DNA"/>
</dbReference>
<accession>A0ABT8BZX8</accession>
<gene>
    <name evidence="1" type="ORF">QWZ16_18540</name>
</gene>
<organism evidence="1 2">
    <name type="scientific">Vibrio ostreicida</name>
    <dbReference type="NCBI Taxonomy" id="526588"/>
    <lineage>
        <taxon>Bacteria</taxon>
        <taxon>Pseudomonadati</taxon>
        <taxon>Pseudomonadota</taxon>
        <taxon>Gammaproteobacteria</taxon>
        <taxon>Vibrionales</taxon>
        <taxon>Vibrionaceae</taxon>
        <taxon>Vibrio</taxon>
    </lineage>
</organism>
<evidence type="ECO:0000313" key="1">
    <source>
        <dbReference type="EMBL" id="MDN3611600.1"/>
    </source>
</evidence>
<dbReference type="Proteomes" id="UP001238540">
    <property type="component" value="Unassembled WGS sequence"/>
</dbReference>
<sequence>MLLDVLIQSVHEFQADCMKLCEKHYPTIHNKGMSEHHLSLAFSRRLSRTLIEFGHHCEHVALDCMPNAEHPHHYRISSEIGTVWVLSSDLVSAGSNCRQKLFRAVTHWQQEYAYAIQPNDLLLLISDHWMSRNLQSRELLHWWAGHLPDELGQYKSQGIDLRESDEQLAETLEQQFGLCPYFVKFTHPLRRSTDKKLVRKYVQLYSVIQLS</sequence>
<evidence type="ECO:0000313" key="2">
    <source>
        <dbReference type="Proteomes" id="UP001238540"/>
    </source>
</evidence>
<keyword evidence="2" id="KW-1185">Reference proteome</keyword>
<name>A0ABT8BZX8_9VIBR</name>
<protein>
    <submittedName>
        <fullName evidence="1">Uncharacterized protein</fullName>
    </submittedName>
</protein>
<dbReference type="RefSeq" id="WP_076588765.1">
    <property type="nucleotide sequence ID" value="NZ_JABEYA020000005.1"/>
</dbReference>